<dbReference type="GeneID" id="93667086"/>
<keyword evidence="7" id="KW-1185">Reference proteome</keyword>
<evidence type="ECO:0000313" key="6">
    <source>
        <dbReference type="EMBL" id="PPI15516.1"/>
    </source>
</evidence>
<evidence type="ECO:0000313" key="7">
    <source>
        <dbReference type="Proteomes" id="UP000052979"/>
    </source>
</evidence>
<accession>A0A0C5BEF0</accession>
<dbReference type="SMART" id="SM00382">
    <property type="entry name" value="AAA"/>
    <property type="match status" value="1"/>
</dbReference>
<dbReference type="SUPFAM" id="SSF52540">
    <property type="entry name" value="P-loop containing nucleoside triphosphate hydrolases"/>
    <property type="match status" value="1"/>
</dbReference>
<dbReference type="RefSeq" id="WP_027691350.1">
    <property type="nucleotide sequence ID" value="NZ_CP010848.1"/>
</dbReference>
<dbReference type="OrthoDB" id="9112331at2"/>
<dbReference type="InterPro" id="IPR003593">
    <property type="entry name" value="AAA+_ATPase"/>
</dbReference>
<dbReference type="KEGG" id="rtc:APU90_00125"/>
<dbReference type="EMBL" id="PSWU01000007">
    <property type="protein sequence ID" value="PPI15516.1"/>
    <property type="molecule type" value="Genomic_DNA"/>
</dbReference>
<dbReference type="STRING" id="145458.APU90_00125"/>
<dbReference type="GO" id="GO:0016887">
    <property type="term" value="F:ATP hydrolysis activity"/>
    <property type="evidence" value="ECO:0007669"/>
    <property type="project" value="InterPro"/>
</dbReference>
<dbReference type="InterPro" id="IPR003439">
    <property type="entry name" value="ABC_transporter-like_ATP-bd"/>
</dbReference>
<evidence type="ECO:0000256" key="1">
    <source>
        <dbReference type="ARBA" id="ARBA00022448"/>
    </source>
</evidence>
<evidence type="ECO:0000256" key="3">
    <source>
        <dbReference type="ARBA" id="ARBA00022840"/>
    </source>
</evidence>
<dbReference type="InterPro" id="IPR008995">
    <property type="entry name" value="Mo/tungstate-bd_C_term_dom"/>
</dbReference>
<dbReference type="Gene3D" id="3.40.50.300">
    <property type="entry name" value="P-loop containing nucleotide triphosphate hydrolases"/>
    <property type="match status" value="1"/>
</dbReference>
<name>A0A0C5BEF0_9MICO</name>
<gene>
    <name evidence="6" type="ORF">C5C51_06135</name>
    <name evidence="5" type="ORF">VT73_08085</name>
</gene>
<sequence>MTFEITARIAQRGFDVSLQVKEGETLALLGPNGAGKSTLVNLIAGLISPDEGRASLKGTVLFDTDRRHRIQRPPHLRKVSLLAQDPLLFPHLSALENVAFGPRSTGTSRAHAREQARSWLETLGAGDLAERRPAQLSGGQEQRVALARALAPDPELLLLDEPMAALDVSFAQELRRMLRRVLHDRSTILITHDVLDAFTLADRVAVLHEGRVIEQGPTRDVLERPRNVFTAQLAALNLLTGTVTATGLRDDDGHEIRLDGGDQSLALGSSVAAAFPASSVAVAPADSSAPGVNRIRAQIRDLEPRGDIVRIHSDLVSADLPPAAVAQLALGSGDEVDFLLDPTAIVVYPRA</sequence>
<dbReference type="Proteomes" id="UP000237966">
    <property type="component" value="Unassembled WGS sequence"/>
</dbReference>
<keyword evidence="2" id="KW-0547">Nucleotide-binding</keyword>
<dbReference type="Proteomes" id="UP000052979">
    <property type="component" value="Unassembled WGS sequence"/>
</dbReference>
<keyword evidence="1" id="KW-0813">Transport</keyword>
<dbReference type="InterPro" id="IPR027417">
    <property type="entry name" value="P-loop_NTPase"/>
</dbReference>
<dbReference type="EMBL" id="LBFI01000053">
    <property type="protein sequence ID" value="KKM44508.1"/>
    <property type="molecule type" value="Genomic_DNA"/>
</dbReference>
<evidence type="ECO:0000313" key="5">
    <source>
        <dbReference type="EMBL" id="KKM44508.1"/>
    </source>
</evidence>
<reference evidence="5 7" key="1">
    <citation type="submission" date="2015-04" db="EMBL/GenBank/DDBJ databases">
        <title>Draft genome sequence of Rathayibacter toxicus strain FH-142 (AKA 70134 or CS 32), a Western Australian isolate.</title>
        <authorList>
            <consortium name="Consortium for Microbial Forensics and Genomics (microFORGE)"/>
            <person name="Knight B.M."/>
            <person name="Roberts D.P."/>
            <person name="Lin D."/>
            <person name="Hari K."/>
            <person name="Fletcher J."/>
            <person name="Melcher U."/>
            <person name="Blagden T."/>
            <person name="Luster D.G."/>
            <person name="Sechler A.J."/>
            <person name="Schneider W.L."/>
            <person name="Winegar R.A."/>
        </authorList>
    </citation>
    <scope>NUCLEOTIDE SEQUENCE [LARGE SCALE GENOMIC DNA]</scope>
    <source>
        <strain evidence="5 7">FH142</strain>
    </source>
</reference>
<dbReference type="AlphaFoldDB" id="A0A0C5BEF0"/>
<evidence type="ECO:0000313" key="8">
    <source>
        <dbReference type="Proteomes" id="UP000237966"/>
    </source>
</evidence>
<organism evidence="5 7">
    <name type="scientific">Rathayibacter toxicus</name>
    <dbReference type="NCBI Taxonomy" id="145458"/>
    <lineage>
        <taxon>Bacteria</taxon>
        <taxon>Bacillati</taxon>
        <taxon>Actinomycetota</taxon>
        <taxon>Actinomycetes</taxon>
        <taxon>Micrococcales</taxon>
        <taxon>Microbacteriaceae</taxon>
        <taxon>Rathayibacter</taxon>
    </lineage>
</organism>
<dbReference type="PATRIC" id="fig|145458.7.peg.1457"/>
<dbReference type="PANTHER" id="PTHR42781:SF4">
    <property type="entry name" value="SPERMIDINE_PUTRESCINE IMPORT ATP-BINDING PROTEIN POTA"/>
    <property type="match status" value="1"/>
</dbReference>
<keyword evidence="3 5" id="KW-0067">ATP-binding</keyword>
<evidence type="ECO:0000259" key="4">
    <source>
        <dbReference type="PROSITE" id="PS50893"/>
    </source>
</evidence>
<dbReference type="SUPFAM" id="SSF50331">
    <property type="entry name" value="MOP-like"/>
    <property type="match status" value="1"/>
</dbReference>
<reference evidence="6 8" key="2">
    <citation type="submission" date="2018-02" db="EMBL/GenBank/DDBJ databases">
        <title>Bacteriophage NCPPB3778 and a type I-E CRISPR drive the evolution of the US Biological Select Agent, Rathayibacter toxicus.</title>
        <authorList>
            <person name="Davis E.W.II."/>
            <person name="Tabima J.F."/>
            <person name="Weisberg A.J."/>
            <person name="Lopes L.D."/>
            <person name="Wiseman M.S."/>
            <person name="Wiseman M.S."/>
            <person name="Pupko T."/>
            <person name="Belcher M.S."/>
            <person name="Sechler A.J."/>
            <person name="Tancos M.A."/>
            <person name="Schroeder B.K."/>
            <person name="Murray T.D."/>
            <person name="Luster D.G."/>
            <person name="Schneider W.L."/>
            <person name="Rogers E."/>
            <person name="Andreote F.D."/>
            <person name="Grunwald N.J."/>
            <person name="Putnam M.L."/>
            <person name="Chang J.H."/>
        </authorList>
    </citation>
    <scope>NUCLEOTIDE SEQUENCE [LARGE SCALE GENOMIC DNA]</scope>
    <source>
        <strain evidence="6 8">FH99</strain>
    </source>
</reference>
<dbReference type="KEGG" id="rtx:TI83_06355"/>
<dbReference type="InterPro" id="IPR050093">
    <property type="entry name" value="ABC_SmlMolc_Importer"/>
</dbReference>
<dbReference type="PROSITE" id="PS50893">
    <property type="entry name" value="ABC_TRANSPORTER_2"/>
    <property type="match status" value="1"/>
</dbReference>
<comment type="caution">
    <text evidence="5">The sequence shown here is derived from an EMBL/GenBank/DDBJ whole genome shotgun (WGS) entry which is preliminary data.</text>
</comment>
<dbReference type="Pfam" id="PF00005">
    <property type="entry name" value="ABC_tran"/>
    <property type="match status" value="1"/>
</dbReference>
<dbReference type="eggNOG" id="COG3842">
    <property type="taxonomic scope" value="Bacteria"/>
</dbReference>
<dbReference type="GO" id="GO:0005524">
    <property type="term" value="F:ATP binding"/>
    <property type="evidence" value="ECO:0007669"/>
    <property type="project" value="UniProtKB-KW"/>
</dbReference>
<feature type="domain" description="ABC transporter" evidence="4">
    <location>
        <begin position="1"/>
        <end position="234"/>
    </location>
</feature>
<dbReference type="PANTHER" id="PTHR42781">
    <property type="entry name" value="SPERMIDINE/PUTRESCINE IMPORT ATP-BINDING PROTEIN POTA"/>
    <property type="match status" value="1"/>
</dbReference>
<protein>
    <submittedName>
        <fullName evidence="5 6">ABC transporter ATP-binding protein</fullName>
    </submittedName>
</protein>
<evidence type="ECO:0000256" key="2">
    <source>
        <dbReference type="ARBA" id="ARBA00022741"/>
    </source>
</evidence>
<proteinExistence type="predicted"/>